<keyword evidence="3" id="KW-0808">Transferase</keyword>
<dbReference type="Proteomes" id="UP000037953">
    <property type="component" value="Unassembled WGS sequence"/>
</dbReference>
<feature type="transmembrane region" description="Helical" evidence="1">
    <location>
        <begin position="294"/>
        <end position="314"/>
    </location>
</feature>
<feature type="transmembrane region" description="Helical" evidence="1">
    <location>
        <begin position="12"/>
        <end position="32"/>
    </location>
</feature>
<protein>
    <submittedName>
        <fullName evidence="3">Acyltransferase</fullName>
    </submittedName>
</protein>
<evidence type="ECO:0000313" key="4">
    <source>
        <dbReference type="Proteomes" id="UP000037953"/>
    </source>
</evidence>
<dbReference type="OrthoDB" id="2090489at2"/>
<dbReference type="PATRIC" id="fig|253.9.peg.3823"/>
<name>A0A0N0IWM4_CHRID</name>
<sequence length="364" mass="42743">MNRDLYIDFAKGMATLSIIFIHTAFWSGQFYIPAEVRVFSLVFDVALFYALSGITSGSNVEKTFYRLLKLQITYMIFVTFLFFLDYFFKVFGLSFFSLEWLQKFYSTFGSKYSTTGVSMYPQWQNLGNWYLHQYTNADTFPVVMGSFWYLKVYFILAVFGVLILRFFPKHINWFIAICIALTLVFNIFPEYYPAGQVGYVAFYLAVFLTAHQMRGKKIPSKIIPVLYGVVAAALIWMFWYYGNEIFYKINKNKFPPKIPYIIWSLFSLTTLFVLYNRLKITKESFVTHIGKNAIFFYFAQGISSSLVYFLVVPMKEYMPWWLLMSVIYIINIILAFIISAGLKKVDTKGWNMLEFLRKKTASQQ</sequence>
<feature type="transmembrane region" description="Helical" evidence="1">
    <location>
        <begin position="194"/>
        <end position="210"/>
    </location>
</feature>
<dbReference type="Pfam" id="PF01757">
    <property type="entry name" value="Acyl_transf_3"/>
    <property type="match status" value="1"/>
</dbReference>
<keyword evidence="1" id="KW-0472">Membrane</keyword>
<keyword evidence="1" id="KW-1133">Transmembrane helix</keyword>
<comment type="caution">
    <text evidence="3">The sequence shown here is derived from an EMBL/GenBank/DDBJ whole genome shotgun (WGS) entry which is preliminary data.</text>
</comment>
<dbReference type="AlphaFoldDB" id="A0A0N0IWM4"/>
<dbReference type="RefSeq" id="WP_062698886.1">
    <property type="nucleotide sequence ID" value="NZ_LJOD01000005.1"/>
</dbReference>
<organism evidence="3 4">
    <name type="scientific">Chryseobacterium indologenes</name>
    <name type="common">Flavobacterium indologenes</name>
    <dbReference type="NCBI Taxonomy" id="253"/>
    <lineage>
        <taxon>Bacteria</taxon>
        <taxon>Pseudomonadati</taxon>
        <taxon>Bacteroidota</taxon>
        <taxon>Flavobacteriia</taxon>
        <taxon>Flavobacteriales</taxon>
        <taxon>Weeksellaceae</taxon>
        <taxon>Chryseobacterium group</taxon>
        <taxon>Chryseobacterium</taxon>
    </lineage>
</organism>
<feature type="transmembrane region" description="Helical" evidence="1">
    <location>
        <begin position="320"/>
        <end position="342"/>
    </location>
</feature>
<gene>
    <name evidence="3" type="ORF">AOB46_10135</name>
</gene>
<evidence type="ECO:0000259" key="2">
    <source>
        <dbReference type="Pfam" id="PF01757"/>
    </source>
</evidence>
<feature type="domain" description="Acyltransferase 3" evidence="2">
    <location>
        <begin position="5"/>
        <end position="339"/>
    </location>
</feature>
<feature type="transmembrane region" description="Helical" evidence="1">
    <location>
        <begin position="171"/>
        <end position="188"/>
    </location>
</feature>
<feature type="transmembrane region" description="Helical" evidence="1">
    <location>
        <begin position="222"/>
        <end position="240"/>
    </location>
</feature>
<evidence type="ECO:0000256" key="1">
    <source>
        <dbReference type="SAM" id="Phobius"/>
    </source>
</evidence>
<feature type="transmembrane region" description="Helical" evidence="1">
    <location>
        <begin position="260"/>
        <end position="278"/>
    </location>
</feature>
<keyword evidence="3" id="KW-0012">Acyltransferase</keyword>
<proteinExistence type="predicted"/>
<feature type="transmembrane region" description="Helical" evidence="1">
    <location>
        <begin position="38"/>
        <end position="60"/>
    </location>
</feature>
<feature type="transmembrane region" description="Helical" evidence="1">
    <location>
        <begin position="72"/>
        <end position="96"/>
    </location>
</feature>
<dbReference type="EMBL" id="LJOD01000005">
    <property type="protein sequence ID" value="KPE51484.1"/>
    <property type="molecule type" value="Genomic_DNA"/>
</dbReference>
<dbReference type="InterPro" id="IPR002656">
    <property type="entry name" value="Acyl_transf_3_dom"/>
</dbReference>
<evidence type="ECO:0000313" key="3">
    <source>
        <dbReference type="EMBL" id="KPE51484.1"/>
    </source>
</evidence>
<accession>A0A0N0IWM4</accession>
<reference evidence="3 4" key="1">
    <citation type="journal article" date="2015" name="Genom Data">
        <title>Draft genome sequence of a multidrug-resistant Chryseobacterium indologenes isolate from Malaysia.</title>
        <authorList>
            <person name="Yu C.Y."/>
            <person name="Ang G.Y."/>
            <person name="Cheng H.J."/>
            <person name="Cheong Y.M."/>
            <person name="Yin W.F."/>
            <person name="Chan K.G."/>
        </authorList>
    </citation>
    <scope>NUCLEOTIDE SEQUENCE [LARGE SCALE GENOMIC DNA]</scope>
    <source>
        <strain evidence="3 4">CI_885</strain>
    </source>
</reference>
<keyword evidence="1" id="KW-0812">Transmembrane</keyword>
<feature type="transmembrane region" description="Helical" evidence="1">
    <location>
        <begin position="146"/>
        <end position="164"/>
    </location>
</feature>
<dbReference type="GO" id="GO:0016747">
    <property type="term" value="F:acyltransferase activity, transferring groups other than amino-acyl groups"/>
    <property type="evidence" value="ECO:0007669"/>
    <property type="project" value="InterPro"/>
</dbReference>
<reference evidence="4" key="2">
    <citation type="submission" date="2015-09" db="EMBL/GenBank/DDBJ databases">
        <title>Draft genome sequence of a multidrug-resistant Chryseobacterium indologenes isolate from Malaysia.</title>
        <authorList>
            <person name="Yu C.Y."/>
            <person name="Ang G.Y."/>
            <person name="Chan K.-G."/>
        </authorList>
    </citation>
    <scope>NUCLEOTIDE SEQUENCE [LARGE SCALE GENOMIC DNA]</scope>
    <source>
        <strain evidence="4">CI_885</strain>
    </source>
</reference>